<protein>
    <submittedName>
        <fullName evidence="2">Uncharacterized protein</fullName>
    </submittedName>
</protein>
<accession>A0A0K2V0Z3</accession>
<proteinExistence type="predicted"/>
<feature type="transmembrane region" description="Helical" evidence="1">
    <location>
        <begin position="6"/>
        <end position="30"/>
    </location>
</feature>
<keyword evidence="1" id="KW-0812">Transmembrane</keyword>
<organism evidence="2">
    <name type="scientific">Lepeophtheirus salmonis</name>
    <name type="common">Salmon louse</name>
    <name type="synonym">Caligus salmonis</name>
    <dbReference type="NCBI Taxonomy" id="72036"/>
    <lineage>
        <taxon>Eukaryota</taxon>
        <taxon>Metazoa</taxon>
        <taxon>Ecdysozoa</taxon>
        <taxon>Arthropoda</taxon>
        <taxon>Crustacea</taxon>
        <taxon>Multicrustacea</taxon>
        <taxon>Hexanauplia</taxon>
        <taxon>Copepoda</taxon>
        <taxon>Siphonostomatoida</taxon>
        <taxon>Caligidae</taxon>
        <taxon>Lepeophtheirus</taxon>
    </lineage>
</organism>
<evidence type="ECO:0000313" key="2">
    <source>
        <dbReference type="EMBL" id="CDW43980.1"/>
    </source>
</evidence>
<reference evidence="2" key="1">
    <citation type="submission" date="2014-05" db="EMBL/GenBank/DDBJ databases">
        <authorList>
            <person name="Chronopoulou M."/>
        </authorList>
    </citation>
    <scope>NUCLEOTIDE SEQUENCE</scope>
    <source>
        <tissue evidence="2">Whole organism</tissue>
    </source>
</reference>
<keyword evidence="1" id="KW-1133">Transmembrane helix</keyword>
<name>A0A0K2V0Z3_LEPSM</name>
<keyword evidence="1" id="KW-0472">Membrane</keyword>
<sequence>MYIRLIMYYITHVFLRLCNLYIIEIITLYLTCPKPNANPKVNGKKMII</sequence>
<dbReference type="EMBL" id="HACA01026619">
    <property type="protein sequence ID" value="CDW43980.1"/>
    <property type="molecule type" value="Transcribed_RNA"/>
</dbReference>
<dbReference type="AlphaFoldDB" id="A0A0K2V0Z3"/>
<evidence type="ECO:0000256" key="1">
    <source>
        <dbReference type="SAM" id="Phobius"/>
    </source>
</evidence>